<dbReference type="InterPro" id="IPR050144">
    <property type="entry name" value="AAE_transporter"/>
</dbReference>
<feature type="transmembrane region" description="Helical" evidence="8">
    <location>
        <begin position="165"/>
        <end position="185"/>
    </location>
</feature>
<feature type="transmembrane region" description="Helical" evidence="8">
    <location>
        <begin position="38"/>
        <end position="58"/>
    </location>
</feature>
<evidence type="ECO:0000256" key="7">
    <source>
        <dbReference type="ARBA" id="ARBA00023136"/>
    </source>
</evidence>
<dbReference type="PANTHER" id="PTHR30445:SF3">
    <property type="entry name" value="TRANSPORT PROTEIN YIDE-RELATED"/>
    <property type="match status" value="1"/>
</dbReference>
<organism evidence="10 11">
    <name type="scientific">Bacteroides coprosuis DSM 18011</name>
    <dbReference type="NCBI Taxonomy" id="679937"/>
    <lineage>
        <taxon>Bacteria</taxon>
        <taxon>Pseudomonadati</taxon>
        <taxon>Bacteroidota</taxon>
        <taxon>Bacteroidia</taxon>
        <taxon>Bacteroidales</taxon>
        <taxon>Bacteroidaceae</taxon>
        <taxon>Bacteroides</taxon>
    </lineage>
</organism>
<feature type="transmembrane region" description="Helical" evidence="8">
    <location>
        <begin position="373"/>
        <end position="393"/>
    </location>
</feature>
<evidence type="ECO:0000313" key="11">
    <source>
        <dbReference type="Proteomes" id="UP000018439"/>
    </source>
</evidence>
<dbReference type="PANTHER" id="PTHR30445">
    <property type="entry name" value="K(+)_H(+) ANTIPORTER SUBUNIT KHTT"/>
    <property type="match status" value="1"/>
</dbReference>
<feature type="transmembrane region" description="Helical" evidence="8">
    <location>
        <begin position="100"/>
        <end position="119"/>
    </location>
</feature>
<dbReference type="PROSITE" id="PS51202">
    <property type="entry name" value="RCK_C"/>
    <property type="match status" value="1"/>
</dbReference>
<evidence type="ECO:0000256" key="4">
    <source>
        <dbReference type="ARBA" id="ARBA00022475"/>
    </source>
</evidence>
<dbReference type="NCBIfam" id="NF003007">
    <property type="entry name" value="PRK03818.1"/>
    <property type="match status" value="1"/>
</dbReference>
<keyword evidence="4" id="KW-1003">Cell membrane</keyword>
<dbReference type="InterPro" id="IPR006512">
    <property type="entry name" value="YidE_YbjL"/>
</dbReference>
<dbReference type="Gene3D" id="3.30.70.1450">
    <property type="entry name" value="Regulator of K+ conductance, C-terminal domain"/>
    <property type="match status" value="1"/>
</dbReference>
<keyword evidence="11" id="KW-1185">Reference proteome</keyword>
<feature type="transmembrane region" description="Helical" evidence="8">
    <location>
        <begin position="70"/>
        <end position="88"/>
    </location>
</feature>
<dbReference type="InterPro" id="IPR036721">
    <property type="entry name" value="RCK_C_sf"/>
</dbReference>
<evidence type="ECO:0000256" key="8">
    <source>
        <dbReference type="SAM" id="Phobius"/>
    </source>
</evidence>
<accession>F3ZU75</accession>
<name>F3ZU75_9BACE</name>
<keyword evidence="5 8" id="KW-0812">Transmembrane</keyword>
<dbReference type="AlphaFoldDB" id="F3ZU75"/>
<dbReference type="HOGENOM" id="CLU_035023_3_1_10"/>
<feature type="domain" description="RCK C-terminal" evidence="9">
    <location>
        <begin position="281"/>
        <end position="363"/>
    </location>
</feature>
<dbReference type="eggNOG" id="COG2985">
    <property type="taxonomic scope" value="Bacteria"/>
</dbReference>
<keyword evidence="6 8" id="KW-1133">Transmembrane helix</keyword>
<reference evidence="10 11" key="1">
    <citation type="journal article" date="2011" name="Stand. Genomic Sci.">
        <title>Non-contiguous finished genome sequence of Bacteroides coprosuis type strain (PC139).</title>
        <authorList>
            <person name="Land M."/>
            <person name="Held B."/>
            <person name="Gronow S."/>
            <person name="Abt B."/>
            <person name="Lucas S."/>
            <person name="Del Rio T.G."/>
            <person name="Nolan M."/>
            <person name="Tice H."/>
            <person name="Cheng J.F."/>
            <person name="Pitluck S."/>
            <person name="Liolios K."/>
            <person name="Pagani I."/>
            <person name="Ivanova N."/>
            <person name="Mavromatis K."/>
            <person name="Mikhailova N."/>
            <person name="Pati A."/>
            <person name="Tapia R."/>
            <person name="Han C."/>
            <person name="Goodwin L."/>
            <person name="Chen A."/>
            <person name="Palaniappan K."/>
            <person name="Hauser L."/>
            <person name="Brambilla E.M."/>
            <person name="Rohde M."/>
            <person name="Goker M."/>
            <person name="Detter J.C."/>
            <person name="Woyke T."/>
            <person name="Bristow J."/>
            <person name="Eisen J.A."/>
            <person name="Markowitz V."/>
            <person name="Hugenholtz P."/>
            <person name="Kyrpides N.C."/>
            <person name="Klenk H.P."/>
            <person name="Lapidus A."/>
        </authorList>
    </citation>
    <scope>NUCLEOTIDE SEQUENCE</scope>
    <source>
        <strain evidence="10 11">DSM 18011</strain>
    </source>
</reference>
<evidence type="ECO:0000256" key="2">
    <source>
        <dbReference type="ARBA" id="ARBA00009854"/>
    </source>
</evidence>
<feature type="transmembrane region" description="Helical" evidence="8">
    <location>
        <begin position="467"/>
        <end position="486"/>
    </location>
</feature>
<gene>
    <name evidence="10" type="ORF">Bcop_1116</name>
</gene>
<dbReference type="GO" id="GO:0008324">
    <property type="term" value="F:monoatomic cation transmembrane transporter activity"/>
    <property type="evidence" value="ECO:0007669"/>
    <property type="project" value="InterPro"/>
</dbReference>
<evidence type="ECO:0000259" key="9">
    <source>
        <dbReference type="PROSITE" id="PS51202"/>
    </source>
</evidence>
<evidence type="ECO:0000256" key="5">
    <source>
        <dbReference type="ARBA" id="ARBA00022692"/>
    </source>
</evidence>
<dbReference type="Proteomes" id="UP000018439">
    <property type="component" value="Chromosome"/>
</dbReference>
<feature type="transmembrane region" description="Helical" evidence="8">
    <location>
        <begin position="526"/>
        <end position="549"/>
    </location>
</feature>
<keyword evidence="3" id="KW-0813">Transport</keyword>
<feature type="transmembrane region" description="Helical" evidence="8">
    <location>
        <begin position="439"/>
        <end position="461"/>
    </location>
</feature>
<dbReference type="NCBIfam" id="TIGR01625">
    <property type="entry name" value="YidE_YbjL_dupl"/>
    <property type="match status" value="2"/>
</dbReference>
<feature type="transmembrane region" description="Helical" evidence="8">
    <location>
        <begin position="399"/>
        <end position="418"/>
    </location>
</feature>
<dbReference type="Pfam" id="PF06826">
    <property type="entry name" value="Asp-Al_Ex"/>
    <property type="match status" value="2"/>
</dbReference>
<dbReference type="GO" id="GO:0005886">
    <property type="term" value="C:plasma membrane"/>
    <property type="evidence" value="ECO:0007669"/>
    <property type="project" value="UniProtKB-SubCell"/>
</dbReference>
<dbReference type="GO" id="GO:0006813">
    <property type="term" value="P:potassium ion transport"/>
    <property type="evidence" value="ECO:0007669"/>
    <property type="project" value="InterPro"/>
</dbReference>
<protein>
    <submittedName>
        <fullName evidence="10">YidE/YbjL duplication</fullName>
    </submittedName>
</protein>
<proteinExistence type="inferred from homology"/>
<evidence type="ECO:0000313" key="10">
    <source>
        <dbReference type="EMBL" id="EGJ71320.1"/>
    </source>
</evidence>
<comment type="subcellular location">
    <subcellularLocation>
        <location evidence="1">Cell membrane</location>
        <topology evidence="1">Multi-pass membrane protein</topology>
    </subcellularLocation>
</comment>
<keyword evidence="7 8" id="KW-0472">Membrane</keyword>
<feature type="transmembrane region" description="Helical" evidence="8">
    <location>
        <begin position="12"/>
        <end position="31"/>
    </location>
</feature>
<dbReference type="Pfam" id="PF02080">
    <property type="entry name" value="TrkA_C"/>
    <property type="match status" value="1"/>
</dbReference>
<dbReference type="SUPFAM" id="SSF116726">
    <property type="entry name" value="TrkA C-terminal domain-like"/>
    <property type="match status" value="2"/>
</dbReference>
<feature type="transmembrane region" description="Helical" evidence="8">
    <location>
        <begin position="493"/>
        <end position="514"/>
    </location>
</feature>
<evidence type="ECO:0000256" key="1">
    <source>
        <dbReference type="ARBA" id="ARBA00004651"/>
    </source>
</evidence>
<evidence type="ECO:0000256" key="3">
    <source>
        <dbReference type="ARBA" id="ARBA00022448"/>
    </source>
</evidence>
<sequence>MDWFSDLWSGQSISSSILILSVVISIGVALGKVQVKGVSLGVTWTLFIGILFAHFGIHVEANILNLFKDFGLILFIYTVGMLVGPSFFSSFKKDGIRLNLFALIIALLGCVVTYIIYLITDTPIETMMGVMSGAVTNTPGLGVAQQTSLDITGVENPDIAAGYAVAYPSAIIGTIITLLFFYSIFRIKKQDEEKAALEANKQENPARLLSLSVENKSLDGLSVYEIQKLINRNFIISRIKYSDGRINIADANTQLHLGDIIFVVTSEDSASCLIAFIGKEIEVNWDQIDNTYISQEIVVTKSTVNGSTLSELHLRDLGVNITRIYRAGITLVASPSLQLQMGDKVVVVGTQHSVNEVSKRLGNSLKKLNLPNLFQIFIGIAIGIILGSIPLIFPGIPQPVKLGLAGGPLIIAILISRFGPKYKIVTYTTESATLMLREIGIALFLASVGLSVGGSFIDSIVNGGYKWIGYGLLITVIPLLIMGFVVRKIYKMNYFTMCGLMAGAMTDAPALAIVNEMSESGIHSVSYATVYPLTMFMRVLLTQLMLLLII</sequence>
<comment type="similarity">
    <text evidence="2">Belongs to the AAE transporter (TC 2.A.81) family.</text>
</comment>
<dbReference type="OrthoDB" id="9155749at2"/>
<dbReference type="InterPro" id="IPR006037">
    <property type="entry name" value="RCK_C"/>
</dbReference>
<evidence type="ECO:0000256" key="6">
    <source>
        <dbReference type="ARBA" id="ARBA00022989"/>
    </source>
</evidence>
<dbReference type="EMBL" id="CM001167">
    <property type="protein sequence ID" value="EGJ71320.1"/>
    <property type="molecule type" value="Genomic_DNA"/>
</dbReference>